<accession>A0A0R2CFC5</accession>
<reference evidence="2 3" key="1">
    <citation type="journal article" date="2015" name="Genome Announc.">
        <title>Expanding the biotechnology potential of lactobacilli through comparative genomics of 213 strains and associated genera.</title>
        <authorList>
            <person name="Sun Z."/>
            <person name="Harris H.M."/>
            <person name="McCann A."/>
            <person name="Guo C."/>
            <person name="Argimon S."/>
            <person name="Zhang W."/>
            <person name="Yang X."/>
            <person name="Jeffery I.B."/>
            <person name="Cooney J.C."/>
            <person name="Kagawa T.F."/>
            <person name="Liu W."/>
            <person name="Song Y."/>
            <person name="Salvetti E."/>
            <person name="Wrobel A."/>
            <person name="Rasinkangas P."/>
            <person name="Parkhill J."/>
            <person name="Rea M.C."/>
            <person name="O'Sullivan O."/>
            <person name="Ritari J."/>
            <person name="Douillard F.P."/>
            <person name="Paul Ross R."/>
            <person name="Yang R."/>
            <person name="Briner A.E."/>
            <person name="Felis G.E."/>
            <person name="de Vos W.M."/>
            <person name="Barrangou R."/>
            <person name="Klaenhammer T.R."/>
            <person name="Caufield P.W."/>
            <person name="Cui Y."/>
            <person name="Zhang H."/>
            <person name="O'Toole P.W."/>
        </authorList>
    </citation>
    <scope>NUCLEOTIDE SEQUENCE [LARGE SCALE GENOMIC DNA]</scope>
    <source>
        <strain evidence="2 3">DSM 22698</strain>
    </source>
</reference>
<evidence type="ECO:0008006" key="4">
    <source>
        <dbReference type="Google" id="ProtNLM"/>
    </source>
</evidence>
<gene>
    <name evidence="2" type="ORF">FD19_GL001455</name>
</gene>
<name>A0A0R2CFC5_9LACO</name>
<feature type="transmembrane region" description="Helical" evidence="1">
    <location>
        <begin position="24"/>
        <end position="42"/>
    </location>
</feature>
<evidence type="ECO:0000256" key="1">
    <source>
        <dbReference type="SAM" id="Phobius"/>
    </source>
</evidence>
<dbReference type="AlphaFoldDB" id="A0A0R2CFC5"/>
<protein>
    <recommendedName>
        <fullName evidence="4">Prepilin type IV endopeptidase peptidase domain-containing protein</fullName>
    </recommendedName>
</protein>
<organism evidence="2 3">
    <name type="scientific">Lacticaseibacillus thailandensis DSM 22698 = JCM 13996</name>
    <dbReference type="NCBI Taxonomy" id="1423810"/>
    <lineage>
        <taxon>Bacteria</taxon>
        <taxon>Bacillati</taxon>
        <taxon>Bacillota</taxon>
        <taxon>Bacilli</taxon>
        <taxon>Lactobacillales</taxon>
        <taxon>Lactobacillaceae</taxon>
        <taxon>Lacticaseibacillus</taxon>
    </lineage>
</organism>
<comment type="caution">
    <text evidence="2">The sequence shown here is derived from an EMBL/GenBank/DDBJ whole genome shotgun (WGS) entry which is preliminary data.</text>
</comment>
<evidence type="ECO:0000313" key="3">
    <source>
        <dbReference type="Proteomes" id="UP000051789"/>
    </source>
</evidence>
<feature type="transmembrane region" description="Helical" evidence="1">
    <location>
        <begin position="92"/>
        <end position="112"/>
    </location>
</feature>
<dbReference type="Proteomes" id="UP000051789">
    <property type="component" value="Unassembled WGS sequence"/>
</dbReference>
<proteinExistence type="predicted"/>
<sequence length="113" mass="12033">MSIPAYPLEVWTTIICLYGAMRDWRLLAVALSTMAVVGLLAWSTHGLGSADVLVMGALGACLGLSSVLLTILLACGLGLAHSCWRHTRRIPFVPALTLAGIVVVTVATLRRYL</sequence>
<dbReference type="PATRIC" id="fig|1423810.4.peg.1495"/>
<evidence type="ECO:0000313" key="2">
    <source>
        <dbReference type="EMBL" id="KRM86876.1"/>
    </source>
</evidence>
<feature type="transmembrane region" description="Helical" evidence="1">
    <location>
        <begin position="54"/>
        <end position="80"/>
    </location>
</feature>
<dbReference type="EMBL" id="AYZK01000004">
    <property type="protein sequence ID" value="KRM86876.1"/>
    <property type="molecule type" value="Genomic_DNA"/>
</dbReference>
<keyword evidence="1" id="KW-0472">Membrane</keyword>
<keyword evidence="1" id="KW-1133">Transmembrane helix</keyword>
<keyword evidence="3" id="KW-1185">Reference proteome</keyword>
<keyword evidence="1" id="KW-0812">Transmembrane</keyword>